<dbReference type="EMBL" id="CM055747">
    <property type="protein sequence ID" value="KAJ7996452.1"/>
    <property type="molecule type" value="Genomic_DNA"/>
</dbReference>
<accession>A0ACC2FYX5</accession>
<name>A0ACC2FYX5_DALPE</name>
<organism evidence="1 2">
    <name type="scientific">Dallia pectoralis</name>
    <name type="common">Alaska blackfish</name>
    <dbReference type="NCBI Taxonomy" id="75939"/>
    <lineage>
        <taxon>Eukaryota</taxon>
        <taxon>Metazoa</taxon>
        <taxon>Chordata</taxon>
        <taxon>Craniata</taxon>
        <taxon>Vertebrata</taxon>
        <taxon>Euteleostomi</taxon>
        <taxon>Actinopterygii</taxon>
        <taxon>Neopterygii</taxon>
        <taxon>Teleostei</taxon>
        <taxon>Protacanthopterygii</taxon>
        <taxon>Esociformes</taxon>
        <taxon>Umbridae</taxon>
        <taxon>Dallia</taxon>
    </lineage>
</organism>
<protein>
    <submittedName>
        <fullName evidence="1">Uncharacterized protein</fullName>
    </submittedName>
</protein>
<keyword evidence="2" id="KW-1185">Reference proteome</keyword>
<gene>
    <name evidence="1" type="ORF">DPEC_G00237220</name>
</gene>
<evidence type="ECO:0000313" key="1">
    <source>
        <dbReference type="EMBL" id="KAJ7996452.1"/>
    </source>
</evidence>
<comment type="caution">
    <text evidence="1">The sequence shown here is derived from an EMBL/GenBank/DDBJ whole genome shotgun (WGS) entry which is preliminary data.</text>
</comment>
<sequence>MFVTHCPDPQLSLALSSKPLEEWTTNDMQVRLDEHHQKKRLQQKHCAMHSVDSSPAVQAGEAKYSHVQTAVHRPAPAPKPAEADMPSTPEGRSMLSLFWSACLTGSLLHAPGSLGLGVTEGLGAHVLSVAGMIMTLCPTAGTKAFASAAMLLEPQLEALVNRETSWPTQGGD</sequence>
<dbReference type="Proteomes" id="UP001157502">
    <property type="component" value="Chromosome 20"/>
</dbReference>
<proteinExistence type="predicted"/>
<evidence type="ECO:0000313" key="2">
    <source>
        <dbReference type="Proteomes" id="UP001157502"/>
    </source>
</evidence>
<reference evidence="1" key="1">
    <citation type="submission" date="2021-05" db="EMBL/GenBank/DDBJ databases">
        <authorList>
            <person name="Pan Q."/>
            <person name="Jouanno E."/>
            <person name="Zahm M."/>
            <person name="Klopp C."/>
            <person name="Cabau C."/>
            <person name="Louis A."/>
            <person name="Berthelot C."/>
            <person name="Parey E."/>
            <person name="Roest Crollius H."/>
            <person name="Montfort J."/>
            <person name="Robinson-Rechavi M."/>
            <person name="Bouchez O."/>
            <person name="Lampietro C."/>
            <person name="Lopez Roques C."/>
            <person name="Donnadieu C."/>
            <person name="Postlethwait J."/>
            <person name="Bobe J."/>
            <person name="Dillon D."/>
            <person name="Chandos A."/>
            <person name="von Hippel F."/>
            <person name="Guiguen Y."/>
        </authorList>
    </citation>
    <scope>NUCLEOTIDE SEQUENCE</scope>
    <source>
        <strain evidence="1">YG-Jan2019</strain>
    </source>
</reference>